<accession>A0A0E2M5P0</accession>
<proteinExistence type="predicted"/>
<feature type="region of interest" description="Disordered" evidence="1">
    <location>
        <begin position="17"/>
        <end position="40"/>
    </location>
</feature>
<evidence type="ECO:0000313" key="2">
    <source>
        <dbReference type="EMBL" id="ERJ66525.1"/>
    </source>
</evidence>
<dbReference type="HOGENOM" id="CLU_3294112_0_0_10"/>
<organism evidence="2 3">
    <name type="scientific">Porphyromonas gingivalis F0570</name>
    <dbReference type="NCBI Taxonomy" id="1227271"/>
    <lineage>
        <taxon>Bacteria</taxon>
        <taxon>Pseudomonadati</taxon>
        <taxon>Bacteroidota</taxon>
        <taxon>Bacteroidia</taxon>
        <taxon>Bacteroidales</taxon>
        <taxon>Porphyromonadaceae</taxon>
        <taxon>Porphyromonas</taxon>
    </lineage>
</organism>
<comment type="caution">
    <text evidence="2">The sequence shown here is derived from an EMBL/GenBank/DDBJ whole genome shotgun (WGS) entry which is preliminary data.</text>
</comment>
<protein>
    <submittedName>
        <fullName evidence="2">Uncharacterized protein</fullName>
    </submittedName>
</protein>
<name>A0A0E2M5P0_PORGN</name>
<gene>
    <name evidence="2" type="ORF">HMPREF1555_01104</name>
</gene>
<dbReference type="EMBL" id="AWUW01000076">
    <property type="protein sequence ID" value="ERJ66525.1"/>
    <property type="molecule type" value="Genomic_DNA"/>
</dbReference>
<sequence>MKSRRASILLYIYTSRQQEQHRTKKGRGCVEKNNLDAASP</sequence>
<dbReference type="Proteomes" id="UP000016630">
    <property type="component" value="Unassembled WGS sequence"/>
</dbReference>
<dbReference type="AlphaFoldDB" id="A0A0E2M5P0"/>
<evidence type="ECO:0000313" key="3">
    <source>
        <dbReference type="Proteomes" id="UP000016630"/>
    </source>
</evidence>
<evidence type="ECO:0000256" key="1">
    <source>
        <dbReference type="SAM" id="MobiDB-lite"/>
    </source>
</evidence>
<reference evidence="2 3" key="1">
    <citation type="submission" date="2013-06" db="EMBL/GenBank/DDBJ databases">
        <authorList>
            <person name="Weinstock G."/>
            <person name="Sodergren E."/>
            <person name="Lobos E.A."/>
            <person name="Fulton L."/>
            <person name="Fulton R."/>
            <person name="Courtney L."/>
            <person name="Fronick C."/>
            <person name="O'Laughlin M."/>
            <person name="Godfrey J."/>
            <person name="Wilson R.M."/>
            <person name="Miner T."/>
            <person name="Farmer C."/>
            <person name="Delehaunty K."/>
            <person name="Cordes M."/>
            <person name="Minx P."/>
            <person name="Tomlinson C."/>
            <person name="Chen J."/>
            <person name="Wollam A."/>
            <person name="Pepin K.H."/>
            <person name="Bhonagiri V."/>
            <person name="Zhang X."/>
            <person name="Warren W."/>
            <person name="Mitreva M."/>
            <person name="Mardis E.R."/>
            <person name="Wilson R.K."/>
        </authorList>
    </citation>
    <scope>NUCLEOTIDE SEQUENCE [LARGE SCALE GENOMIC DNA]</scope>
    <source>
        <strain evidence="2 3">F0570</strain>
    </source>
</reference>